<sequence>EAIEFLDGLFVDDPNPKVIVVLEKARKAGISERTLRRAKAELNIISRQHTSGYWRWEKAEEKSQEKNRGEGDIKNG</sequence>
<gene>
    <name evidence="2" type="ORF">S12H4_58197</name>
</gene>
<protein>
    <submittedName>
        <fullName evidence="2">Uncharacterized protein</fullName>
    </submittedName>
</protein>
<proteinExistence type="predicted"/>
<dbReference type="AlphaFoldDB" id="X1UK91"/>
<evidence type="ECO:0000313" key="2">
    <source>
        <dbReference type="EMBL" id="GAJ17878.1"/>
    </source>
</evidence>
<comment type="caution">
    <text evidence="2">The sequence shown here is derived from an EMBL/GenBank/DDBJ whole genome shotgun (WGS) entry which is preliminary data.</text>
</comment>
<dbReference type="EMBL" id="BARW01037758">
    <property type="protein sequence ID" value="GAJ17878.1"/>
    <property type="molecule type" value="Genomic_DNA"/>
</dbReference>
<organism evidence="2">
    <name type="scientific">marine sediment metagenome</name>
    <dbReference type="NCBI Taxonomy" id="412755"/>
    <lineage>
        <taxon>unclassified sequences</taxon>
        <taxon>metagenomes</taxon>
        <taxon>ecological metagenomes</taxon>
    </lineage>
</organism>
<evidence type="ECO:0000256" key="1">
    <source>
        <dbReference type="SAM" id="MobiDB-lite"/>
    </source>
</evidence>
<feature type="non-terminal residue" evidence="2">
    <location>
        <position position="1"/>
    </location>
</feature>
<reference evidence="2" key="1">
    <citation type="journal article" date="2014" name="Front. Microbiol.">
        <title>High frequency of phylogenetically diverse reductive dehalogenase-homologous genes in deep subseafloor sedimentary metagenomes.</title>
        <authorList>
            <person name="Kawai M."/>
            <person name="Futagami T."/>
            <person name="Toyoda A."/>
            <person name="Takaki Y."/>
            <person name="Nishi S."/>
            <person name="Hori S."/>
            <person name="Arai W."/>
            <person name="Tsubouchi T."/>
            <person name="Morono Y."/>
            <person name="Uchiyama I."/>
            <person name="Ito T."/>
            <person name="Fujiyama A."/>
            <person name="Inagaki F."/>
            <person name="Takami H."/>
        </authorList>
    </citation>
    <scope>NUCLEOTIDE SEQUENCE</scope>
    <source>
        <strain evidence="2">Expedition CK06-06</strain>
    </source>
</reference>
<feature type="region of interest" description="Disordered" evidence="1">
    <location>
        <begin position="56"/>
        <end position="76"/>
    </location>
</feature>
<accession>X1UK91</accession>
<name>X1UK91_9ZZZZ</name>